<protein>
    <recommendedName>
        <fullName evidence="3">Lipoprotein</fullName>
    </recommendedName>
</protein>
<proteinExistence type="predicted"/>
<dbReference type="AlphaFoldDB" id="A0A1Y5F456"/>
<dbReference type="PROSITE" id="PS51257">
    <property type="entry name" value="PROKAR_LIPOPROTEIN"/>
    <property type="match status" value="1"/>
</dbReference>
<sequence length="482" mass="56095">MLIRVLLITILFASCSQIERRIASIDEVNSCSIRIRDFLRTSLDFNTRELELMSPLEKEFFSPVEVYLNKSKILYRSVYLNSENYEGAALEILPEKSGNKINKYIGSIYRRFGGTRVFIFPREKSSSLGFYTKTQNFVYLSQKTALSLNNRGFQTLSHEARHSMYSHLNILRMKHDYQGAIRVVEADFIPELEKSSYKKYVNFEESKNFNKDAQRLFLRMKNSLINGDEILLEETSTSFKKKIKSGARVSTGMRNILKRVNTDRLDMSKASRVGKYFNIEIVELQDKYFLRVDVYLNNVKDIVNEKKTKVELLLPYLDEEVVKKFQDSGFEDIQNVEYILLQAKDKITNTREAVLNDFRSQRAFSNFYSAFNEAKKMEDKIFLVNVYESAFNISINQKKRYTPVELDLVQFNDSVTIESEKFEMTNLSNISKLISSFFIDEMGSLRSLDGGQVYKITPEGKKLSLLFDRNGRYLGLESEISE</sequence>
<evidence type="ECO:0008006" key="3">
    <source>
        <dbReference type="Google" id="ProtNLM"/>
    </source>
</evidence>
<comment type="caution">
    <text evidence="1">The sequence shown here is derived from an EMBL/GenBank/DDBJ whole genome shotgun (WGS) entry which is preliminary data.</text>
</comment>
<dbReference type="EMBL" id="MAAO01000008">
    <property type="protein sequence ID" value="OUR95363.1"/>
    <property type="molecule type" value="Genomic_DNA"/>
</dbReference>
<evidence type="ECO:0000313" key="2">
    <source>
        <dbReference type="Proteomes" id="UP000196531"/>
    </source>
</evidence>
<accession>A0A1Y5F456</accession>
<name>A0A1Y5F456_9BACT</name>
<evidence type="ECO:0000313" key="1">
    <source>
        <dbReference type="EMBL" id="OUR95363.1"/>
    </source>
</evidence>
<organism evidence="1 2">
    <name type="scientific">Halobacteriovorax marinus</name>
    <dbReference type="NCBI Taxonomy" id="97084"/>
    <lineage>
        <taxon>Bacteria</taxon>
        <taxon>Pseudomonadati</taxon>
        <taxon>Bdellovibrionota</taxon>
        <taxon>Bacteriovoracia</taxon>
        <taxon>Bacteriovoracales</taxon>
        <taxon>Halobacteriovoraceae</taxon>
        <taxon>Halobacteriovorax</taxon>
    </lineage>
</organism>
<gene>
    <name evidence="1" type="ORF">A9Q84_16130</name>
</gene>
<reference evidence="2" key="1">
    <citation type="journal article" date="2017" name="Proc. Natl. Acad. Sci. U.S.A.">
        <title>Simulation of Deepwater Horizon oil plume reveals substrate specialization within a complex community of hydrocarbon-degraders.</title>
        <authorList>
            <person name="Hu P."/>
            <person name="Dubinsky E.A."/>
            <person name="Probst A.J."/>
            <person name="Wang J."/>
            <person name="Sieber C.M.K."/>
            <person name="Tom L.M."/>
            <person name="Gardinali P."/>
            <person name="Banfield J.F."/>
            <person name="Atlas R.M."/>
            <person name="Andersen G.L."/>
        </authorList>
    </citation>
    <scope>NUCLEOTIDE SEQUENCE [LARGE SCALE GENOMIC DNA]</scope>
</reference>
<dbReference type="Proteomes" id="UP000196531">
    <property type="component" value="Unassembled WGS sequence"/>
</dbReference>